<dbReference type="PIRSF" id="PIRSF000171">
    <property type="entry name" value="SDHA_APRA_LASPO"/>
    <property type="match status" value="1"/>
</dbReference>
<feature type="binding site" evidence="18">
    <location>
        <begin position="406"/>
        <end position="407"/>
    </location>
    <ligand>
        <name>FAD</name>
        <dbReference type="ChEBI" id="CHEBI:57692"/>
    </ligand>
</feature>
<evidence type="ECO:0000256" key="20">
    <source>
        <dbReference type="RuleBase" id="RU362051"/>
    </source>
</evidence>
<comment type="similarity">
    <text evidence="3 20">Belongs to the FAD-dependent oxidoreductase 2 family. FRD/SDH subfamily.</text>
</comment>
<evidence type="ECO:0000256" key="12">
    <source>
        <dbReference type="ARBA" id="ARBA00023002"/>
    </source>
</evidence>
<evidence type="ECO:0000256" key="13">
    <source>
        <dbReference type="ARBA" id="ARBA00023136"/>
    </source>
</evidence>
<dbReference type="GO" id="GO:0005886">
    <property type="term" value="C:plasma membrane"/>
    <property type="evidence" value="ECO:0007669"/>
    <property type="project" value="UniProtKB-SubCell"/>
</dbReference>
<evidence type="ECO:0000313" key="23">
    <source>
        <dbReference type="EMBL" id="SDE30945.1"/>
    </source>
</evidence>
<proteinExistence type="inferred from homology"/>
<feature type="binding site" evidence="18">
    <location>
        <begin position="40"/>
        <end position="55"/>
    </location>
    <ligand>
        <name>FAD</name>
        <dbReference type="ChEBI" id="CHEBI:57692"/>
    </ligand>
</feature>
<comment type="pathway">
    <text evidence="2 20">Carbohydrate metabolism; tricarboxylic acid cycle; fumarate from succinate (bacterial route): step 1/1.</text>
</comment>
<dbReference type="GO" id="GO:0009061">
    <property type="term" value="P:anaerobic respiration"/>
    <property type="evidence" value="ECO:0007669"/>
    <property type="project" value="TreeGrafter"/>
</dbReference>
<dbReference type="Gene3D" id="3.90.700.10">
    <property type="entry name" value="Succinate dehydrogenase/fumarate reductase flavoprotein, catalytic domain"/>
    <property type="match status" value="1"/>
</dbReference>
<evidence type="ECO:0000256" key="18">
    <source>
        <dbReference type="PIRSR" id="PIRSR611281-3"/>
    </source>
</evidence>
<feature type="binding site" evidence="17">
    <location>
        <position position="257"/>
    </location>
    <ligand>
        <name>substrate</name>
    </ligand>
</feature>
<dbReference type="EMBL" id="FNAP01000005">
    <property type="protein sequence ID" value="SDE30945.1"/>
    <property type="molecule type" value="Genomic_DNA"/>
</dbReference>
<dbReference type="PANTHER" id="PTHR11632:SF51">
    <property type="entry name" value="SUCCINATE DEHYDROGENASE [UBIQUINONE] FLAVOPROTEIN SUBUNIT, MITOCHONDRIAL"/>
    <property type="match status" value="1"/>
</dbReference>
<dbReference type="InterPro" id="IPR027477">
    <property type="entry name" value="Succ_DH/fumarate_Rdtase_cat_sf"/>
</dbReference>
<dbReference type="AlphaFoldDB" id="A0A1G7BXN1"/>
<dbReference type="InterPro" id="IPR030664">
    <property type="entry name" value="SdhA/FrdA/AprA"/>
</dbReference>
<feature type="binding site" evidence="17">
    <location>
        <position position="356"/>
    </location>
    <ligand>
        <name>substrate</name>
    </ligand>
</feature>
<evidence type="ECO:0000259" key="21">
    <source>
        <dbReference type="Pfam" id="PF00890"/>
    </source>
</evidence>
<keyword evidence="12 20" id="KW-0560">Oxidoreductase</keyword>
<comment type="subcellular location">
    <subcellularLocation>
        <location evidence="1 20">Cell inner membrane</location>
        <topology evidence="1 20">Peripheral membrane protein</topology>
        <orientation evidence="1 20">Cytoplasmic side</orientation>
    </subcellularLocation>
</comment>
<gene>
    <name evidence="23" type="ORF">SAMN05421720_105189</name>
</gene>
<dbReference type="NCBIfam" id="TIGR01816">
    <property type="entry name" value="sdhA_forward"/>
    <property type="match status" value="1"/>
</dbReference>
<comment type="cofactor">
    <cofactor evidence="18">
        <name>FAD</name>
        <dbReference type="ChEBI" id="CHEBI:57692"/>
    </cofactor>
    <text evidence="18">Flavinylated by SdhE, about 5% flavinylation occurs in the absence of SdhE.</text>
</comment>
<keyword evidence="10 18" id="KW-0274">FAD</keyword>
<dbReference type="Gene3D" id="4.10.80.40">
    <property type="entry name" value="succinate dehydrogenase protein domain"/>
    <property type="match status" value="1"/>
</dbReference>
<evidence type="ECO:0000256" key="10">
    <source>
        <dbReference type="ARBA" id="ARBA00022827"/>
    </source>
</evidence>
<keyword evidence="20" id="KW-0997">Cell inner membrane</keyword>
<evidence type="ECO:0000259" key="22">
    <source>
        <dbReference type="Pfam" id="PF02910"/>
    </source>
</evidence>
<keyword evidence="20" id="KW-1003">Cell membrane</keyword>
<feature type="binding site" evidence="18">
    <location>
        <position position="224"/>
    </location>
    <ligand>
        <name>FAD</name>
        <dbReference type="ChEBI" id="CHEBI:57692"/>
    </ligand>
</feature>
<keyword evidence="24" id="KW-1185">Reference proteome</keyword>
<evidence type="ECO:0000256" key="19">
    <source>
        <dbReference type="PIRSR" id="PIRSR611281-4"/>
    </source>
</evidence>
<dbReference type="GO" id="GO:0022900">
    <property type="term" value="P:electron transport chain"/>
    <property type="evidence" value="ECO:0007669"/>
    <property type="project" value="UniProtKB-UniRule"/>
</dbReference>
<dbReference type="STRING" id="69960.SAMN05421720_105189"/>
<dbReference type="PROSITE" id="PS00504">
    <property type="entry name" value="FRD_SDH_FAD_BINDING"/>
    <property type="match status" value="1"/>
</dbReference>
<dbReference type="Pfam" id="PF02910">
    <property type="entry name" value="Succ_DH_flav_C"/>
    <property type="match status" value="1"/>
</dbReference>
<feature type="modified residue" description="Tele-8alpha-FAD histidine" evidence="19">
    <location>
        <position position="48"/>
    </location>
</feature>
<dbReference type="PANTHER" id="PTHR11632">
    <property type="entry name" value="SUCCINATE DEHYDROGENASE 2 FLAVOPROTEIN SUBUNIT"/>
    <property type="match status" value="1"/>
</dbReference>
<dbReference type="Pfam" id="PF00890">
    <property type="entry name" value="FAD_binding_2"/>
    <property type="match status" value="1"/>
</dbReference>
<dbReference type="FunFam" id="3.90.700.10:FF:000001">
    <property type="entry name" value="Mitochondrial succinate dehydrogenase flavoprotein subunit"/>
    <property type="match status" value="1"/>
</dbReference>
<feature type="domain" description="FAD-dependent oxidoreductase 2 FAD-binding" evidence="21">
    <location>
        <begin position="12"/>
        <end position="407"/>
    </location>
</feature>
<keyword evidence="9 18" id="KW-0285">Flavoprotein</keyword>
<evidence type="ECO:0000256" key="1">
    <source>
        <dbReference type="ARBA" id="ARBA00004515"/>
    </source>
</evidence>
<dbReference type="GO" id="GO:0009055">
    <property type="term" value="F:electron transfer activity"/>
    <property type="evidence" value="ECO:0007669"/>
    <property type="project" value="UniProtKB-ARBA"/>
</dbReference>
<evidence type="ECO:0000313" key="24">
    <source>
        <dbReference type="Proteomes" id="UP000199412"/>
    </source>
</evidence>
<dbReference type="Gene3D" id="1.20.58.100">
    <property type="entry name" value="Fumarate reductase/succinate dehydrogenase flavoprotein-like, C-terminal domain"/>
    <property type="match status" value="1"/>
</dbReference>
<feature type="active site" description="Proton acceptor" evidence="16">
    <location>
        <position position="289"/>
    </location>
</feature>
<evidence type="ECO:0000256" key="3">
    <source>
        <dbReference type="ARBA" id="ARBA00008040"/>
    </source>
</evidence>
<dbReference type="FunFam" id="3.50.50.60:FF:000026">
    <property type="entry name" value="Succinate dehydrogenase flavoprotein subunit"/>
    <property type="match status" value="1"/>
</dbReference>
<dbReference type="GO" id="GO:0008177">
    <property type="term" value="F:succinate dehydrogenase (quinone) activity"/>
    <property type="evidence" value="ECO:0007669"/>
    <property type="project" value="UniProtKB-EC"/>
</dbReference>
<organism evidence="23 24">
    <name type="scientific">Rhodospira trueperi</name>
    <dbReference type="NCBI Taxonomy" id="69960"/>
    <lineage>
        <taxon>Bacteria</taxon>
        <taxon>Pseudomonadati</taxon>
        <taxon>Pseudomonadota</taxon>
        <taxon>Alphaproteobacteria</taxon>
        <taxon>Rhodospirillales</taxon>
        <taxon>Rhodospirillaceae</taxon>
        <taxon>Rhodospira</taxon>
    </lineage>
</organism>
<evidence type="ECO:0000256" key="16">
    <source>
        <dbReference type="PIRSR" id="PIRSR000171-1"/>
    </source>
</evidence>
<evidence type="ECO:0000256" key="8">
    <source>
        <dbReference type="ARBA" id="ARBA00022532"/>
    </source>
</evidence>
<evidence type="ECO:0000256" key="11">
    <source>
        <dbReference type="ARBA" id="ARBA00022982"/>
    </source>
</evidence>
<evidence type="ECO:0000256" key="7">
    <source>
        <dbReference type="ARBA" id="ARBA00022448"/>
    </source>
</evidence>
<evidence type="ECO:0000256" key="6">
    <source>
        <dbReference type="ARBA" id="ARBA00019965"/>
    </source>
</evidence>
<dbReference type="InterPro" id="IPR003952">
    <property type="entry name" value="FRD_SDH_FAD_BS"/>
</dbReference>
<dbReference type="OrthoDB" id="9806724at2"/>
<dbReference type="UniPathway" id="UPA00223">
    <property type="reaction ID" value="UER01005"/>
</dbReference>
<dbReference type="SUPFAM" id="SSF46977">
    <property type="entry name" value="Succinate dehydrogenase/fumarate reductase flavoprotein C-terminal domain"/>
    <property type="match status" value="1"/>
</dbReference>
<dbReference type="NCBIfam" id="TIGR01812">
    <property type="entry name" value="sdhA_frdA_Gneg"/>
    <property type="match status" value="1"/>
</dbReference>
<comment type="subunit">
    <text evidence="4">Part of an enzyme complex containing four subunits: a flavoprotein, an iron-sulfur, cytochrome b-556, and a hydrophobic anchor protein.</text>
</comment>
<comment type="catalytic activity">
    <reaction evidence="14 20">
        <text>a quinone + succinate = fumarate + a quinol</text>
        <dbReference type="Rhea" id="RHEA:40523"/>
        <dbReference type="ChEBI" id="CHEBI:24646"/>
        <dbReference type="ChEBI" id="CHEBI:29806"/>
        <dbReference type="ChEBI" id="CHEBI:30031"/>
        <dbReference type="ChEBI" id="CHEBI:132124"/>
        <dbReference type="EC" id="1.3.5.1"/>
    </reaction>
</comment>
<feature type="binding site" evidence="18">
    <location>
        <position position="390"/>
    </location>
    <ligand>
        <name>FAD</name>
        <dbReference type="ChEBI" id="CHEBI:57692"/>
    </ligand>
</feature>
<feature type="binding site" evidence="18">
    <location>
        <begin position="17"/>
        <end position="22"/>
    </location>
    <ligand>
        <name>FAD</name>
        <dbReference type="ChEBI" id="CHEBI:57692"/>
    </ligand>
</feature>
<keyword evidence="11 20" id="KW-0249">Electron transport</keyword>
<evidence type="ECO:0000256" key="2">
    <source>
        <dbReference type="ARBA" id="ARBA00004894"/>
    </source>
</evidence>
<feature type="domain" description="Fumarate reductase/succinate dehydrogenase flavoprotein-like C-terminal" evidence="22">
    <location>
        <begin position="462"/>
        <end position="595"/>
    </location>
</feature>
<dbReference type="EC" id="1.3.5.1" evidence="5 20"/>
<dbReference type="SUPFAM" id="SSF51905">
    <property type="entry name" value="FAD/NAD(P)-binding domain"/>
    <property type="match status" value="1"/>
</dbReference>
<feature type="binding site" evidence="17">
    <location>
        <position position="401"/>
    </location>
    <ligand>
        <name>substrate</name>
    </ligand>
</feature>
<evidence type="ECO:0000256" key="15">
    <source>
        <dbReference type="NCBIfam" id="TIGR01816"/>
    </source>
</evidence>
<evidence type="ECO:0000256" key="14">
    <source>
        <dbReference type="ARBA" id="ARBA00049220"/>
    </source>
</evidence>
<dbReference type="SUPFAM" id="SSF56425">
    <property type="entry name" value="Succinate dehydrogenase/fumarate reductase flavoprotein, catalytic domain"/>
    <property type="match status" value="1"/>
</dbReference>
<keyword evidence="7 20" id="KW-0813">Transport</keyword>
<dbReference type="InterPro" id="IPR015939">
    <property type="entry name" value="Fum_Rdtase/Succ_DH_flav-like_C"/>
</dbReference>
<dbReference type="InterPro" id="IPR037099">
    <property type="entry name" value="Fum_R/Succ_DH_flav-like_C_sf"/>
</dbReference>
<evidence type="ECO:0000256" key="9">
    <source>
        <dbReference type="ARBA" id="ARBA00022630"/>
    </source>
</evidence>
<keyword evidence="8 20" id="KW-0816">Tricarboxylic acid cycle</keyword>
<name>A0A1G7BXN1_9PROT</name>
<dbReference type="GO" id="GO:0006099">
    <property type="term" value="P:tricarboxylic acid cycle"/>
    <property type="evidence" value="ECO:0007669"/>
    <property type="project" value="UniProtKB-UniRule"/>
</dbReference>
<dbReference type="InterPro" id="IPR036188">
    <property type="entry name" value="FAD/NAD-bd_sf"/>
</dbReference>
<dbReference type="FunFam" id="4.10.80.40:FF:000002">
    <property type="entry name" value="Succinate dehydrogenase [ubiquinone] flavoprotein subunit, mitochondrial"/>
    <property type="match status" value="1"/>
</dbReference>
<evidence type="ECO:0000256" key="5">
    <source>
        <dbReference type="ARBA" id="ARBA00012792"/>
    </source>
</evidence>
<dbReference type="Gene3D" id="3.50.50.60">
    <property type="entry name" value="FAD/NAD(P)-binding domain"/>
    <property type="match status" value="1"/>
</dbReference>
<dbReference type="FunFam" id="1.20.58.100:FF:000001">
    <property type="entry name" value="Succinate dehydrogenase flavoprotein subunit (SdhA)"/>
    <property type="match status" value="1"/>
</dbReference>
<dbReference type="RefSeq" id="WP_092785278.1">
    <property type="nucleotide sequence ID" value="NZ_FNAP01000005.1"/>
</dbReference>
<dbReference type="GO" id="GO:0050660">
    <property type="term" value="F:flavin adenine dinucleotide binding"/>
    <property type="evidence" value="ECO:0007669"/>
    <property type="project" value="UniProtKB-UniRule"/>
</dbReference>
<dbReference type="InterPro" id="IPR011281">
    <property type="entry name" value="Succ_DH_flav_su_fwd"/>
</dbReference>
<dbReference type="InterPro" id="IPR003953">
    <property type="entry name" value="FAD-dep_OxRdtase_2_FAD-bd"/>
</dbReference>
<dbReference type="InterPro" id="IPR014006">
    <property type="entry name" value="Succ_Dhase_FrdA_Gneg"/>
</dbReference>
<dbReference type="Proteomes" id="UP000199412">
    <property type="component" value="Unassembled WGS sequence"/>
</dbReference>
<feature type="binding site" evidence="17">
    <location>
        <position position="245"/>
    </location>
    <ligand>
        <name>substrate</name>
    </ligand>
</feature>
<keyword evidence="13 20" id="KW-0472">Membrane</keyword>
<reference evidence="23 24" key="1">
    <citation type="submission" date="2016-10" db="EMBL/GenBank/DDBJ databases">
        <authorList>
            <person name="de Groot N.N."/>
        </authorList>
    </citation>
    <scope>NUCLEOTIDE SEQUENCE [LARGE SCALE GENOMIC DNA]</scope>
    <source>
        <strain evidence="23 24">ATCC 700224</strain>
    </source>
</reference>
<evidence type="ECO:0000256" key="4">
    <source>
        <dbReference type="ARBA" id="ARBA00011294"/>
    </source>
</evidence>
<sequence length="595" mass="64672">MASPEIIDHDYDVVVVGAGGAGLRATFGAVAEGLKTACLTKVFPTRSHTVAAQGGVGAALGNMAEDRWDWHMYDTVKGSDWLGDQDAIEYMCREAIPAVYELEHFGVPFSRTKDGLIYQRPFGGHMRNFGEAPVQRACAAADRTGHAILHTLYQQSLKYKAQFFIEFFTLDLIMDEGGTCRGVIAWNLDDGTLHRFRAHTVILATGGYGRAYFSCTSAHTCTGDGNAMVARAGLPLQDMEFVQFHPTGIYGAGCLITEGARGEGGYLTNSEGERFMERYAPNAKDLASRDVVSRAMTMEIREGRGVGKANDHIFLHLEHLGGDVLHSRLPGITETARIFSGVDATRDPIPVLPTVHYNMGGIPTNYMGEVINPTADDPDAVVPGLMAVGECASVSVHGANRLGTNSLLDLVVFGRAAAKRCARLITPDTPHAPLADDADEASIAMLERLRTAKGSRSTADIRLDLQKAMQADAAVFRTAESLSHGCQSVDAIAETVADIKLADRSMVFNTDLVEALELENLIANAKATIHSARAREESRGAHAREDYPERNDDTWMKHSLAWVDEAGKVRLGYRPVHTYTLTKDVAYIAPQKRVY</sequence>
<protein>
    <recommendedName>
        <fullName evidence="6 15">Succinate dehydrogenase flavoprotein subunit</fullName>
        <ecNumber evidence="5 20">1.3.5.1</ecNumber>
    </recommendedName>
</protein>
<accession>A0A1G7BXN1</accession>
<evidence type="ECO:0000256" key="17">
    <source>
        <dbReference type="PIRSR" id="PIRSR611281-2"/>
    </source>
</evidence>